<dbReference type="PROSITE" id="PS50817">
    <property type="entry name" value="INTEIN_N_TER"/>
    <property type="match status" value="1"/>
</dbReference>
<dbReference type="GO" id="GO:0004748">
    <property type="term" value="F:ribonucleoside-diphosphate reductase activity, thioredoxin disulfide as acceptor"/>
    <property type="evidence" value="ECO:0007669"/>
    <property type="project" value="UniProtKB-EC"/>
</dbReference>
<evidence type="ECO:0000256" key="4">
    <source>
        <dbReference type="ARBA" id="ARBA00022840"/>
    </source>
</evidence>
<dbReference type="Gene3D" id="3.20.70.20">
    <property type="match status" value="2"/>
</dbReference>
<reference evidence="8" key="1">
    <citation type="journal article" date="2020" name="Nature">
        <title>Giant virus diversity and host interactions through global metagenomics.</title>
        <authorList>
            <person name="Schulz F."/>
            <person name="Roux S."/>
            <person name="Paez-Espino D."/>
            <person name="Jungbluth S."/>
            <person name="Walsh D.A."/>
            <person name="Denef V.J."/>
            <person name="McMahon K.D."/>
            <person name="Konstantinidis K.T."/>
            <person name="Eloe-Fadrosh E.A."/>
            <person name="Kyrpides N.C."/>
            <person name="Woyke T."/>
        </authorList>
    </citation>
    <scope>NUCLEOTIDE SEQUENCE</scope>
    <source>
        <strain evidence="8">GVMAG-M-3300023179-99</strain>
    </source>
</reference>
<dbReference type="InterPro" id="IPR000788">
    <property type="entry name" value="RNR_lg_C"/>
</dbReference>
<dbReference type="PRINTS" id="PR01183">
    <property type="entry name" value="RIBORDTASEM1"/>
</dbReference>
<accession>A0A6C0HFN3</accession>
<evidence type="ECO:0000313" key="8">
    <source>
        <dbReference type="EMBL" id="QHT79180.1"/>
    </source>
</evidence>
<evidence type="ECO:0000256" key="5">
    <source>
        <dbReference type="ARBA" id="ARBA00023002"/>
    </source>
</evidence>
<dbReference type="EC" id="1.17.4.1" evidence="2"/>
<evidence type="ECO:0000256" key="6">
    <source>
        <dbReference type="ARBA" id="ARBA00023116"/>
    </source>
</evidence>
<dbReference type="SUPFAM" id="SSF48168">
    <property type="entry name" value="R1 subunit of ribonucleotide reductase, N-terminal domain"/>
    <property type="match status" value="1"/>
</dbReference>
<dbReference type="AlphaFoldDB" id="A0A6C0HFN3"/>
<dbReference type="InterPro" id="IPR008926">
    <property type="entry name" value="RNR_R1-su_N"/>
</dbReference>
<dbReference type="GO" id="GO:0005524">
    <property type="term" value="F:ATP binding"/>
    <property type="evidence" value="ECO:0007669"/>
    <property type="project" value="UniProtKB-KW"/>
</dbReference>
<dbReference type="InterPro" id="IPR006141">
    <property type="entry name" value="Intein_N"/>
</dbReference>
<keyword evidence="4" id="KW-0067">ATP-binding</keyword>
<feature type="domain" description="ATP-cone" evidence="7">
    <location>
        <begin position="7"/>
        <end position="96"/>
    </location>
</feature>
<dbReference type="PANTHER" id="PTHR11573:SF6">
    <property type="entry name" value="RIBONUCLEOSIDE-DIPHOSPHATE REDUCTASE LARGE SUBUNIT"/>
    <property type="match status" value="1"/>
</dbReference>
<dbReference type="GO" id="GO:0009263">
    <property type="term" value="P:deoxyribonucleotide biosynthetic process"/>
    <property type="evidence" value="ECO:0007669"/>
    <property type="project" value="UniProtKB-KW"/>
</dbReference>
<dbReference type="SUPFAM" id="SSF51998">
    <property type="entry name" value="PFL-like glycyl radical enzymes"/>
    <property type="match status" value="1"/>
</dbReference>
<dbReference type="Pfam" id="PF02867">
    <property type="entry name" value="Ribonuc_red_lgC"/>
    <property type="match status" value="1"/>
</dbReference>
<dbReference type="CDD" id="cd00081">
    <property type="entry name" value="Hint"/>
    <property type="match status" value="1"/>
</dbReference>
<dbReference type="InterPro" id="IPR036844">
    <property type="entry name" value="Hint_dom_sf"/>
</dbReference>
<dbReference type="PROSITE" id="PS51161">
    <property type="entry name" value="ATP_CONE"/>
    <property type="match status" value="1"/>
</dbReference>
<evidence type="ECO:0000259" key="7">
    <source>
        <dbReference type="PROSITE" id="PS51161"/>
    </source>
</evidence>
<name>A0A6C0HFN3_9ZZZZ</name>
<dbReference type="GO" id="GO:0016539">
    <property type="term" value="P:intein-mediated protein splicing"/>
    <property type="evidence" value="ECO:0007669"/>
    <property type="project" value="InterPro"/>
</dbReference>
<dbReference type="SUPFAM" id="SSF51294">
    <property type="entry name" value="Hedgehog/intein (Hint) domain"/>
    <property type="match status" value="1"/>
</dbReference>
<evidence type="ECO:0000256" key="1">
    <source>
        <dbReference type="ARBA" id="ARBA00010406"/>
    </source>
</evidence>
<dbReference type="Pfam" id="PF03477">
    <property type="entry name" value="ATP-cone"/>
    <property type="match status" value="1"/>
</dbReference>
<evidence type="ECO:0000256" key="2">
    <source>
        <dbReference type="ARBA" id="ARBA00012274"/>
    </source>
</evidence>
<dbReference type="InterPro" id="IPR005144">
    <property type="entry name" value="ATP-cone_dom"/>
</dbReference>
<dbReference type="InterPro" id="IPR039718">
    <property type="entry name" value="Rrm1"/>
</dbReference>
<dbReference type="InterPro" id="IPR013509">
    <property type="entry name" value="RNR_lsu_N"/>
</dbReference>
<keyword evidence="3" id="KW-0547">Nucleotide-binding</keyword>
<dbReference type="CDD" id="cd01679">
    <property type="entry name" value="RNR_I"/>
    <property type="match status" value="1"/>
</dbReference>
<protein>
    <recommendedName>
        <fullName evidence="2">ribonucleoside-diphosphate reductase</fullName>
        <ecNumber evidence="2">1.17.4.1</ecNumber>
    </recommendedName>
</protein>
<dbReference type="Pfam" id="PF00317">
    <property type="entry name" value="Ribonuc_red_lgN"/>
    <property type="match status" value="1"/>
</dbReference>
<sequence>MEKMDSMFVIKRDGTKVPVSFDEVLHRIRSLSDGLQVNPDLVAQKVCSQLENGMETRKLDEFAAETCATMQSRYHPNYGLLAARIMISNHQKNTPSSLLECVRGLDVHPDYTILVEKNAIEYEKMIDYTRDFMFDYFGFKTLQNGYLLPGERPQHMWMRVAIQLHADQFQLVSETYDALSQGYFIQATPTLFNAGRRRPQMSSCFLLTMKDDSIDGIYDTLKQCAQISKWAGGIGLSVHTVRARGTLIKGTGGDSTGLVPMLKVFNDTAKYVNQGGKRNGSFAVYLEPWHADIEEFLKLRLNQGAEEDRARDLFYSLWIPDLFMKRVEQDSHWTLMCPHQCPGLADRWGPEFEALYKNYEDLGKGRRVKAKDIWKLVMDSQIQTGMPYLCYKDAANSKSNQQNLGTIRSSNLCVAPETAICIKEPCTQLEKQYKYTAYEIKDLVNKEVEVWNGSDYSMVTVRKTGENQKLLKVTVSVEENVRVLYCTEYHKFILPTDIDISKCERIEAKDLTAGTILKGFYDKYRMYCFNQKVISVEFDGRYDDTYCFNEPLNHAGIFNGILTGNCTEIIEYSNPHETAVCNLGSLALPKFVEGNTFNFDKLREYTAILTRNLDIVIDKNYYPTEETHRSNMRHRPIGIGVQGLADVFAKLRLAWGSQEANNLNREIFEHIYFAALSASSQRAYELTEYAHMGITFPGSYSSFDGSPASEGKFQPDLWNDQPRTKLDWETLKAHASLNLRNSLLVAPMPTASTSQILGNNECFEPFTSNMYTRRVLAGDFMVVNKYLVEDLVKLNLWTPEIRNMIIANNGSVQSIQEIPADIKLLYRTVWEIPQKVLIDMARDRAPFICQSQSLNLFLSDPSYSKLTSMHFYAWKSGLKTGCYYLRTKGASSAQKFTVEPCLTCSS</sequence>
<dbReference type="PANTHER" id="PTHR11573">
    <property type="entry name" value="RIBONUCLEOSIDE-DIPHOSPHATE REDUCTASE LARGE CHAIN"/>
    <property type="match status" value="1"/>
</dbReference>
<dbReference type="GO" id="GO:0005971">
    <property type="term" value="C:ribonucleoside-diphosphate reductase complex"/>
    <property type="evidence" value="ECO:0007669"/>
    <property type="project" value="TreeGrafter"/>
</dbReference>
<keyword evidence="5" id="KW-0560">Oxidoreductase</keyword>
<proteinExistence type="inferred from homology"/>
<keyword evidence="6" id="KW-0215">Deoxyribonucleotide synthesis</keyword>
<dbReference type="UniPathway" id="UPA00326"/>
<evidence type="ECO:0000256" key="3">
    <source>
        <dbReference type="ARBA" id="ARBA00022741"/>
    </source>
</evidence>
<dbReference type="EMBL" id="MN739946">
    <property type="protein sequence ID" value="QHT79180.1"/>
    <property type="molecule type" value="Genomic_DNA"/>
</dbReference>
<organism evidence="8">
    <name type="scientific">viral metagenome</name>
    <dbReference type="NCBI Taxonomy" id="1070528"/>
    <lineage>
        <taxon>unclassified sequences</taxon>
        <taxon>metagenomes</taxon>
        <taxon>organismal metagenomes</taxon>
    </lineage>
</organism>
<comment type="similarity">
    <text evidence="1">Belongs to the ribonucleoside diphosphate reductase large chain family.</text>
</comment>